<dbReference type="AlphaFoldDB" id="A0A835MWJ7"/>
<reference evidence="1 2" key="1">
    <citation type="submission" date="2020-10" db="EMBL/GenBank/DDBJ databases">
        <title>Plant Genome Project.</title>
        <authorList>
            <person name="Zhang R.-G."/>
        </authorList>
    </citation>
    <scope>NUCLEOTIDE SEQUENCE [LARGE SCALE GENOMIC DNA]</scope>
    <source>
        <strain evidence="1">FAFU-HL-1</strain>
        <tissue evidence="1">Leaf</tissue>
    </source>
</reference>
<gene>
    <name evidence="1" type="ORF">SADUNF_Sadunf11G0014700</name>
</gene>
<comment type="caution">
    <text evidence="1">The sequence shown here is derived from an EMBL/GenBank/DDBJ whole genome shotgun (WGS) entry which is preliminary data.</text>
</comment>
<evidence type="ECO:0000313" key="2">
    <source>
        <dbReference type="Proteomes" id="UP000657918"/>
    </source>
</evidence>
<accession>A0A835MWJ7</accession>
<evidence type="ECO:0000313" key="1">
    <source>
        <dbReference type="EMBL" id="KAF9672188.1"/>
    </source>
</evidence>
<protein>
    <submittedName>
        <fullName evidence="1">Uncharacterized protein</fullName>
    </submittedName>
</protein>
<keyword evidence="2" id="KW-1185">Reference proteome</keyword>
<dbReference type="Proteomes" id="UP000657918">
    <property type="component" value="Chromosome 11"/>
</dbReference>
<organism evidence="1 2">
    <name type="scientific">Salix dunnii</name>
    <dbReference type="NCBI Taxonomy" id="1413687"/>
    <lineage>
        <taxon>Eukaryota</taxon>
        <taxon>Viridiplantae</taxon>
        <taxon>Streptophyta</taxon>
        <taxon>Embryophyta</taxon>
        <taxon>Tracheophyta</taxon>
        <taxon>Spermatophyta</taxon>
        <taxon>Magnoliopsida</taxon>
        <taxon>eudicotyledons</taxon>
        <taxon>Gunneridae</taxon>
        <taxon>Pentapetalae</taxon>
        <taxon>rosids</taxon>
        <taxon>fabids</taxon>
        <taxon>Malpighiales</taxon>
        <taxon>Salicaceae</taxon>
        <taxon>Saliceae</taxon>
        <taxon>Salix</taxon>
    </lineage>
</organism>
<name>A0A835MWJ7_9ROSI</name>
<sequence>MMIPCRKSIAPEYVIGGHFSVKSDIVSGRMIGGRGIGDKGEDILTYVQGQPAQPTIESSQLVNDQRPLRARTRPAWMADYEFKGGIVGNISYSLHSCPGTVLHSINSNSFSTICATGTPLDIIDSTMNDGPRSEIMRSIKFL</sequence>
<proteinExistence type="predicted"/>
<dbReference type="EMBL" id="JADGMS010000011">
    <property type="protein sequence ID" value="KAF9672188.1"/>
    <property type="molecule type" value="Genomic_DNA"/>
</dbReference>